<feature type="compositionally biased region" description="Basic residues" evidence="1">
    <location>
        <begin position="158"/>
        <end position="175"/>
    </location>
</feature>
<dbReference type="EMBL" id="QGKV02001507">
    <property type="protein sequence ID" value="KAF3528289.1"/>
    <property type="molecule type" value="Genomic_DNA"/>
</dbReference>
<gene>
    <name evidence="2" type="ORF">DY000_02037742</name>
</gene>
<accession>A0ABQ7B7Q9</accession>
<keyword evidence="3" id="KW-1185">Reference proteome</keyword>
<reference evidence="2 3" key="1">
    <citation type="journal article" date="2020" name="BMC Genomics">
        <title>Intraspecific diversification of the crop wild relative Brassica cretica Lam. using demographic model selection.</title>
        <authorList>
            <person name="Kioukis A."/>
            <person name="Michalopoulou V.A."/>
            <person name="Briers L."/>
            <person name="Pirintsos S."/>
            <person name="Studholme D.J."/>
            <person name="Pavlidis P."/>
            <person name="Sarris P.F."/>
        </authorList>
    </citation>
    <scope>NUCLEOTIDE SEQUENCE [LARGE SCALE GENOMIC DNA]</scope>
    <source>
        <strain evidence="3">cv. PFS-1207/04</strain>
    </source>
</reference>
<feature type="region of interest" description="Disordered" evidence="1">
    <location>
        <begin position="34"/>
        <end position="65"/>
    </location>
</feature>
<evidence type="ECO:0000313" key="3">
    <source>
        <dbReference type="Proteomes" id="UP000266723"/>
    </source>
</evidence>
<organism evidence="2 3">
    <name type="scientific">Brassica cretica</name>
    <name type="common">Mustard</name>
    <dbReference type="NCBI Taxonomy" id="69181"/>
    <lineage>
        <taxon>Eukaryota</taxon>
        <taxon>Viridiplantae</taxon>
        <taxon>Streptophyta</taxon>
        <taxon>Embryophyta</taxon>
        <taxon>Tracheophyta</taxon>
        <taxon>Spermatophyta</taxon>
        <taxon>Magnoliopsida</taxon>
        <taxon>eudicotyledons</taxon>
        <taxon>Gunneridae</taxon>
        <taxon>Pentapetalae</taxon>
        <taxon>rosids</taxon>
        <taxon>malvids</taxon>
        <taxon>Brassicales</taxon>
        <taxon>Brassicaceae</taxon>
        <taxon>Brassiceae</taxon>
        <taxon>Brassica</taxon>
    </lineage>
</organism>
<sequence>MWRNFFRENLALRAIRQLSVFVISSCDSIRENTDRDAIDREATDREAPDTEGGGEYGTDEYGTKKDGNDGVLTFYEDVEMHENLTERDEHVFGDTESQHDHRRIAILQRYGFGHQGLPAEGGVKREQAYMVSYPRRSELLNHLHKGGSRRDRSASLRFARHRPRHTRSGSRKSTH</sequence>
<proteinExistence type="predicted"/>
<feature type="region of interest" description="Disordered" evidence="1">
    <location>
        <begin position="140"/>
        <end position="175"/>
    </location>
</feature>
<feature type="compositionally biased region" description="Basic and acidic residues" evidence="1">
    <location>
        <begin position="34"/>
        <end position="48"/>
    </location>
</feature>
<name>A0ABQ7B7Q9_BRACR</name>
<dbReference type="Proteomes" id="UP000266723">
    <property type="component" value="Unassembled WGS sequence"/>
</dbReference>
<protein>
    <submittedName>
        <fullName evidence="2">Uncharacterized protein</fullName>
    </submittedName>
</protein>
<evidence type="ECO:0000256" key="1">
    <source>
        <dbReference type="SAM" id="MobiDB-lite"/>
    </source>
</evidence>
<evidence type="ECO:0000313" key="2">
    <source>
        <dbReference type="EMBL" id="KAF3528289.1"/>
    </source>
</evidence>
<comment type="caution">
    <text evidence="2">The sequence shown here is derived from an EMBL/GenBank/DDBJ whole genome shotgun (WGS) entry which is preliminary data.</text>
</comment>